<feature type="transmembrane region" description="Helical" evidence="5">
    <location>
        <begin position="40"/>
        <end position="61"/>
    </location>
</feature>
<dbReference type="PANTHER" id="PTHR23507:SF1">
    <property type="entry name" value="FI18259P1-RELATED"/>
    <property type="match status" value="1"/>
</dbReference>
<dbReference type="GO" id="GO:0016020">
    <property type="term" value="C:membrane"/>
    <property type="evidence" value="ECO:0007669"/>
    <property type="project" value="UniProtKB-SubCell"/>
</dbReference>
<dbReference type="AlphaFoldDB" id="A0A553PTG9"/>
<feature type="transmembrane region" description="Helical" evidence="5">
    <location>
        <begin position="163"/>
        <end position="181"/>
    </location>
</feature>
<feature type="transmembrane region" description="Helical" evidence="5">
    <location>
        <begin position="346"/>
        <end position="365"/>
    </location>
</feature>
<comment type="caution">
    <text evidence="7">The sequence shown here is derived from an EMBL/GenBank/DDBJ whole genome shotgun (WGS) entry which is preliminary data.</text>
</comment>
<feature type="transmembrane region" description="Helical" evidence="5">
    <location>
        <begin position="300"/>
        <end position="318"/>
    </location>
</feature>
<dbReference type="SUPFAM" id="SSF103473">
    <property type="entry name" value="MFS general substrate transporter"/>
    <property type="match status" value="1"/>
</dbReference>
<feature type="transmembrane region" description="Helical" evidence="5">
    <location>
        <begin position="101"/>
        <end position="118"/>
    </location>
</feature>
<keyword evidence="8" id="KW-1185">Reference proteome</keyword>
<dbReference type="Pfam" id="PF07690">
    <property type="entry name" value="MFS_1"/>
    <property type="match status" value="1"/>
</dbReference>
<feature type="transmembrane region" description="Helical" evidence="5">
    <location>
        <begin position="372"/>
        <end position="388"/>
    </location>
</feature>
<evidence type="ECO:0000256" key="4">
    <source>
        <dbReference type="ARBA" id="ARBA00023136"/>
    </source>
</evidence>
<evidence type="ECO:0000256" key="5">
    <source>
        <dbReference type="SAM" id="Phobius"/>
    </source>
</evidence>
<feature type="transmembrane region" description="Helical" evidence="5">
    <location>
        <begin position="219"/>
        <end position="244"/>
    </location>
</feature>
<dbReference type="Gene3D" id="1.20.1250.20">
    <property type="entry name" value="MFS general substrate transporter like domains"/>
    <property type="match status" value="1"/>
</dbReference>
<protein>
    <recommendedName>
        <fullName evidence="9">Major facilitator superfamily (MFS) profile domain-containing protein</fullName>
    </recommendedName>
</protein>
<feature type="transmembrane region" description="Helical" evidence="5">
    <location>
        <begin position="394"/>
        <end position="410"/>
    </location>
</feature>
<dbReference type="InterPro" id="IPR011701">
    <property type="entry name" value="MFS"/>
</dbReference>
<evidence type="ECO:0000256" key="1">
    <source>
        <dbReference type="ARBA" id="ARBA00004141"/>
    </source>
</evidence>
<dbReference type="GO" id="GO:0022857">
    <property type="term" value="F:transmembrane transporter activity"/>
    <property type="evidence" value="ECO:0007669"/>
    <property type="project" value="InterPro"/>
</dbReference>
<evidence type="ECO:0000313" key="7">
    <source>
        <dbReference type="EMBL" id="TRY80980.1"/>
    </source>
</evidence>
<dbReference type="OMA" id="TRKIFKW"/>
<evidence type="ECO:0000256" key="2">
    <source>
        <dbReference type="ARBA" id="ARBA00022692"/>
    </source>
</evidence>
<dbReference type="Proteomes" id="UP000318571">
    <property type="component" value="Chromosome 12"/>
</dbReference>
<accession>A0A553PTG9</accession>
<reference evidence="7 8" key="1">
    <citation type="journal article" date="2018" name="Nat. Ecol. Evol.">
        <title>Genomic signatures of mitonuclear coevolution across populations of Tigriopus californicus.</title>
        <authorList>
            <person name="Barreto F.S."/>
            <person name="Watson E.T."/>
            <person name="Lima T.G."/>
            <person name="Willett C.S."/>
            <person name="Edmands S."/>
            <person name="Li W."/>
            <person name="Burton R.S."/>
        </authorList>
    </citation>
    <scope>NUCLEOTIDE SEQUENCE [LARGE SCALE GENOMIC DNA]</scope>
    <source>
        <strain evidence="7 8">San Diego</strain>
    </source>
</reference>
<feature type="transmembrane region" description="Helical" evidence="5">
    <location>
        <begin position="431"/>
        <end position="450"/>
    </location>
</feature>
<evidence type="ECO:0000256" key="6">
    <source>
        <dbReference type="SAM" id="SignalP"/>
    </source>
</evidence>
<evidence type="ECO:0000313" key="8">
    <source>
        <dbReference type="Proteomes" id="UP000318571"/>
    </source>
</evidence>
<keyword evidence="6" id="KW-0732">Signal</keyword>
<keyword evidence="4 5" id="KW-0472">Membrane</keyword>
<dbReference type="InterPro" id="IPR036259">
    <property type="entry name" value="MFS_trans_sf"/>
</dbReference>
<feature type="transmembrane region" description="Helical" evidence="5">
    <location>
        <begin position="130"/>
        <end position="151"/>
    </location>
</feature>
<evidence type="ECO:0008006" key="9">
    <source>
        <dbReference type="Google" id="ProtNLM"/>
    </source>
</evidence>
<organism evidence="7 8">
    <name type="scientific">Tigriopus californicus</name>
    <name type="common">Marine copepod</name>
    <dbReference type="NCBI Taxonomy" id="6832"/>
    <lineage>
        <taxon>Eukaryota</taxon>
        <taxon>Metazoa</taxon>
        <taxon>Ecdysozoa</taxon>
        <taxon>Arthropoda</taxon>
        <taxon>Crustacea</taxon>
        <taxon>Multicrustacea</taxon>
        <taxon>Hexanauplia</taxon>
        <taxon>Copepoda</taxon>
        <taxon>Harpacticoida</taxon>
        <taxon>Harpacticidae</taxon>
        <taxon>Tigriopus</taxon>
    </lineage>
</organism>
<feature type="signal peptide" evidence="6">
    <location>
        <begin position="1"/>
        <end position="16"/>
    </location>
</feature>
<keyword evidence="3 5" id="KW-1133">Transmembrane helix</keyword>
<evidence type="ECO:0000256" key="3">
    <source>
        <dbReference type="ARBA" id="ARBA00022989"/>
    </source>
</evidence>
<gene>
    <name evidence="7" type="ORF">TCAL_14012</name>
</gene>
<feature type="transmembrane region" description="Helical" evidence="5">
    <location>
        <begin position="462"/>
        <end position="484"/>
    </location>
</feature>
<feature type="chain" id="PRO_5021975250" description="Major facilitator superfamily (MFS) profile domain-containing protein" evidence="6">
    <location>
        <begin position="17"/>
        <end position="517"/>
    </location>
</feature>
<sequence length="517" mass="58330">MKSFLLFIAMNQFAMGDQEESKASSGWKAFWNSITIEPMLFIYILGGATVTGAALNTNLLIRKICLADLHFNETVCDHLDLPENDDYENEVQLQVNNFQMIGQWIGAIPALILALFAGGLSDDIGRKPLLIVPLVGSTLTSLLEILNLVFIDVFPTQVFFVEQLYSFFGGMSVYYMGFYGYGSSASNPKERTTRLARFDGVEQTGSLIGTLLSPVLFSAVGYLGCYSIRAVLHFLALVYMIFIAKEPHQRKGKLFKTTKQTPDGSRSMSYLEVFWEGIMSIFIRPIIGMIQTVLRDRPKWLRLLLWIQLFIFAIYWFLWEENAILYLYALKCIPGYDGTIHSFYQLMMRVIGMLALLFVMPLICLKAQVHEGLILICISFLVALGTLATAFATNIWQFFVCQALLSVRICQYSTARSMMTKCISPDEVGKLYSFIAVIAAIMPILSNPAFRQLYNATLKTFPSAFLLFGAALSVIVVYLNFFIYSGRKYMLVDRKGAVLRTMLDHDLAVIELKEIQA</sequence>
<keyword evidence="2 5" id="KW-0812">Transmembrane</keyword>
<name>A0A553PTG9_TIGCA</name>
<dbReference type="EMBL" id="VCGU01000001">
    <property type="protein sequence ID" value="TRY80980.1"/>
    <property type="molecule type" value="Genomic_DNA"/>
</dbReference>
<proteinExistence type="predicted"/>
<dbReference type="PANTHER" id="PTHR23507">
    <property type="entry name" value="ZGC:174356"/>
    <property type="match status" value="1"/>
</dbReference>
<comment type="subcellular location">
    <subcellularLocation>
        <location evidence="1">Membrane</location>
        <topology evidence="1">Multi-pass membrane protein</topology>
    </subcellularLocation>
</comment>